<proteinExistence type="predicted"/>
<dbReference type="EMBL" id="FOIB01000015">
    <property type="protein sequence ID" value="SEU40181.1"/>
    <property type="molecule type" value="Genomic_DNA"/>
</dbReference>
<dbReference type="SUPFAM" id="SSF56752">
    <property type="entry name" value="D-aminoacid aminotransferase-like PLP-dependent enzymes"/>
    <property type="match status" value="1"/>
</dbReference>
<evidence type="ECO:0000313" key="1">
    <source>
        <dbReference type="EMBL" id="GEN11655.1"/>
    </source>
</evidence>
<evidence type="ECO:0000313" key="2">
    <source>
        <dbReference type="EMBL" id="SEU40181.1"/>
    </source>
</evidence>
<dbReference type="Proteomes" id="UP000321514">
    <property type="component" value="Unassembled WGS sequence"/>
</dbReference>
<comment type="caution">
    <text evidence="1">The sequence shown here is derived from an EMBL/GenBank/DDBJ whole genome shotgun (WGS) entry which is preliminary data.</text>
</comment>
<accession>A0A511TBV3</accession>
<reference evidence="2 3" key="1">
    <citation type="submission" date="2016-10" db="EMBL/GenBank/DDBJ databases">
        <authorList>
            <person name="Varghese N."/>
            <person name="Submissions S."/>
        </authorList>
    </citation>
    <scope>NUCLEOTIDE SEQUENCE [LARGE SCALE GENOMIC DNA]</scope>
    <source>
        <strain evidence="2 3">DSM 16525</strain>
    </source>
</reference>
<dbReference type="EMBL" id="BJXR01000049">
    <property type="protein sequence ID" value="GEN11655.1"/>
    <property type="molecule type" value="Genomic_DNA"/>
</dbReference>
<dbReference type="Pfam" id="PF01063">
    <property type="entry name" value="Aminotran_4"/>
    <property type="match status" value="1"/>
</dbReference>
<evidence type="ECO:0000313" key="3">
    <source>
        <dbReference type="Proteomes" id="UP000183760"/>
    </source>
</evidence>
<dbReference type="GO" id="GO:0008483">
    <property type="term" value="F:transaminase activity"/>
    <property type="evidence" value="ECO:0007669"/>
    <property type="project" value="UniProtKB-KW"/>
</dbReference>
<sequence length="274" mass="29678">MFSTVAVNGEVKRWEDLRLHDFAQGFFFGAGFFTTFRIEDGSPLFLSRHLRRLAASLAAHTDTVRAPSPQLLEPASVRDTLRHCLAADPLLGPRFHGIGKLSASDGHLLLTLRPHAPDAERLQHEGRAILAVEHGAYRHAETSPNHKGLSYFRQFSRMQQLPVLANELAHACELPTANLFVLLDGALVTPPLDAPCLPGVIRAVLLDSGSIDGVPIVEQSLPLARLAEARACVFTNAAVLATGVPSLLGHALPESLSLAARLREHILAMASRED</sequence>
<dbReference type="InterPro" id="IPR043131">
    <property type="entry name" value="BCAT-like_N"/>
</dbReference>
<keyword evidence="3" id="KW-1185">Reference proteome</keyword>
<dbReference type="AlphaFoldDB" id="A0A511TBV3"/>
<dbReference type="InterPro" id="IPR043132">
    <property type="entry name" value="BCAT-like_C"/>
</dbReference>
<protein>
    <submittedName>
        <fullName evidence="1 2">Branched-chain-amino-acid aminotransferase</fullName>
    </submittedName>
</protein>
<dbReference type="Gene3D" id="3.20.10.10">
    <property type="entry name" value="D-amino Acid Aminotransferase, subunit A, domain 2"/>
    <property type="match status" value="1"/>
</dbReference>
<dbReference type="Proteomes" id="UP000183760">
    <property type="component" value="Unassembled WGS sequence"/>
</dbReference>
<keyword evidence="1" id="KW-0032">Aminotransferase</keyword>
<keyword evidence="1" id="KW-0808">Transferase</keyword>
<dbReference type="RefSeq" id="WP_074958978.1">
    <property type="nucleotide sequence ID" value="NZ_BJXR01000049.1"/>
</dbReference>
<reference evidence="1 4" key="2">
    <citation type="submission" date="2019-07" db="EMBL/GenBank/DDBJ databases">
        <title>Whole genome shotgun sequence of Myxococcus fulvus NBRC 100333.</title>
        <authorList>
            <person name="Hosoyama A."/>
            <person name="Uohara A."/>
            <person name="Ohji S."/>
            <person name="Ichikawa N."/>
        </authorList>
    </citation>
    <scope>NUCLEOTIDE SEQUENCE [LARGE SCALE GENOMIC DNA]</scope>
    <source>
        <strain evidence="1 4">NBRC 100333</strain>
    </source>
</reference>
<dbReference type="InterPro" id="IPR036038">
    <property type="entry name" value="Aminotransferase-like"/>
</dbReference>
<dbReference type="STRING" id="1334629.MFUL124B02_09635"/>
<dbReference type="OrthoDB" id="451849at2"/>
<organism evidence="1 4">
    <name type="scientific">Myxococcus fulvus</name>
    <dbReference type="NCBI Taxonomy" id="33"/>
    <lineage>
        <taxon>Bacteria</taxon>
        <taxon>Pseudomonadati</taxon>
        <taxon>Myxococcota</taxon>
        <taxon>Myxococcia</taxon>
        <taxon>Myxococcales</taxon>
        <taxon>Cystobacterineae</taxon>
        <taxon>Myxococcaceae</taxon>
        <taxon>Myxococcus</taxon>
    </lineage>
</organism>
<name>A0A511TBV3_MYXFU</name>
<gene>
    <name evidence="1" type="primary">ilvE_2</name>
    <name evidence="1" type="ORF">MFU01_66920</name>
    <name evidence="2" type="ORF">SAMN05443572_11520</name>
</gene>
<evidence type="ECO:0000313" key="4">
    <source>
        <dbReference type="Proteomes" id="UP000321514"/>
    </source>
</evidence>
<dbReference type="InterPro" id="IPR001544">
    <property type="entry name" value="Aminotrans_IV"/>
</dbReference>
<dbReference type="Gene3D" id="3.30.470.10">
    <property type="match status" value="1"/>
</dbReference>